<gene>
    <name evidence="2" type="ORF">GMES_3941</name>
</gene>
<dbReference type="Proteomes" id="UP000006263">
    <property type="component" value="Unassembled WGS sequence"/>
</dbReference>
<accession>K6Y051</accession>
<reference evidence="2 3" key="1">
    <citation type="journal article" date="2017" name="Antonie Van Leeuwenhoek">
        <title>Rhizobium rhizosphaerae sp. nov., a novel species isolated from rice rhizosphere.</title>
        <authorList>
            <person name="Zhao J.J."/>
            <person name="Zhang J."/>
            <person name="Zhang R.J."/>
            <person name="Zhang C.W."/>
            <person name="Yin H.Q."/>
            <person name="Zhang X.X."/>
        </authorList>
    </citation>
    <scope>NUCLEOTIDE SEQUENCE [LARGE SCALE GENOMIC DNA]</scope>
    <source>
        <strain evidence="2 3">KMM 241</strain>
    </source>
</reference>
<dbReference type="EMBL" id="BAEP01000075">
    <property type="protein sequence ID" value="GAC26214.1"/>
    <property type="molecule type" value="Genomic_DNA"/>
</dbReference>
<keyword evidence="1" id="KW-1133">Transmembrane helix</keyword>
<evidence type="ECO:0000313" key="3">
    <source>
        <dbReference type="Proteomes" id="UP000006263"/>
    </source>
</evidence>
<comment type="caution">
    <text evidence="2">The sequence shown here is derived from an EMBL/GenBank/DDBJ whole genome shotgun (WGS) entry which is preliminary data.</text>
</comment>
<evidence type="ECO:0000256" key="1">
    <source>
        <dbReference type="SAM" id="Phobius"/>
    </source>
</evidence>
<proteinExistence type="predicted"/>
<organism evidence="2 3">
    <name type="scientific">Paraglaciecola mesophila KMM 241</name>
    <dbReference type="NCBI Taxonomy" id="1128912"/>
    <lineage>
        <taxon>Bacteria</taxon>
        <taxon>Pseudomonadati</taxon>
        <taxon>Pseudomonadota</taxon>
        <taxon>Gammaproteobacteria</taxon>
        <taxon>Alteromonadales</taxon>
        <taxon>Alteromonadaceae</taxon>
        <taxon>Paraglaciecola</taxon>
    </lineage>
</organism>
<feature type="transmembrane region" description="Helical" evidence="1">
    <location>
        <begin position="12"/>
        <end position="35"/>
    </location>
</feature>
<keyword evidence="1" id="KW-0472">Membrane</keyword>
<keyword evidence="1" id="KW-0812">Transmembrane</keyword>
<dbReference type="AlphaFoldDB" id="K6Y051"/>
<sequence>MSSRTIRYFCYIDVAELFAITSLYGLILLFTVTGLRN</sequence>
<protein>
    <submittedName>
        <fullName evidence="2">Uncharacterized protein</fullName>
    </submittedName>
</protein>
<name>K6Y051_9ALTE</name>
<evidence type="ECO:0000313" key="2">
    <source>
        <dbReference type="EMBL" id="GAC26214.1"/>
    </source>
</evidence>